<evidence type="ECO:0000313" key="1">
    <source>
        <dbReference type="EMBL" id="KFD59997.1"/>
    </source>
</evidence>
<organism evidence="1">
    <name type="scientific">Trichuris suis</name>
    <name type="common">pig whipworm</name>
    <dbReference type="NCBI Taxonomy" id="68888"/>
    <lineage>
        <taxon>Eukaryota</taxon>
        <taxon>Metazoa</taxon>
        <taxon>Ecdysozoa</taxon>
        <taxon>Nematoda</taxon>
        <taxon>Enoplea</taxon>
        <taxon>Dorylaimia</taxon>
        <taxon>Trichinellida</taxon>
        <taxon>Trichuridae</taxon>
        <taxon>Trichuris</taxon>
    </lineage>
</organism>
<dbReference type="EMBL" id="KL367705">
    <property type="protein sequence ID" value="KFD59997.1"/>
    <property type="molecule type" value="Genomic_DNA"/>
</dbReference>
<dbReference type="Proteomes" id="UP000030758">
    <property type="component" value="Unassembled WGS sequence"/>
</dbReference>
<accession>A0A085MS01</accession>
<name>A0A085MS01_9BILA</name>
<gene>
    <name evidence="1" type="ORF">M514_27818</name>
</gene>
<dbReference type="AlphaFoldDB" id="A0A085MS01"/>
<sequence>MIQRAVQDILQRLGKPRLCFMPVAFEAFTDELMEKLSLVAYMSAEQQSRLLSLSRRFIFAASRTKHFARDSWISDRVLQPASGTWDKIPYLLRGIVDAVGVARDSFLPHAHSSKRSSVESKSIPQLDVHDVQREVLMDNRLFQVSHTFRAAKDGEKIIAVDSRVSVRRHWSRVLSTCSKKHGGARRWLPQILK</sequence>
<protein>
    <submittedName>
        <fullName evidence="1">Uncharacterized protein</fullName>
    </submittedName>
</protein>
<reference evidence="1" key="1">
    <citation type="journal article" date="2014" name="Nat. Genet.">
        <title>Genome and transcriptome of the porcine whipworm Trichuris suis.</title>
        <authorList>
            <person name="Jex A.R."/>
            <person name="Nejsum P."/>
            <person name="Schwarz E.M."/>
            <person name="Hu L."/>
            <person name="Young N.D."/>
            <person name="Hall R.S."/>
            <person name="Korhonen P.K."/>
            <person name="Liao S."/>
            <person name="Thamsborg S."/>
            <person name="Xia J."/>
            <person name="Xu P."/>
            <person name="Wang S."/>
            <person name="Scheerlinck J.P."/>
            <person name="Hofmann A."/>
            <person name="Sternberg P.W."/>
            <person name="Wang J."/>
            <person name="Gasser R.B."/>
        </authorList>
    </citation>
    <scope>NUCLEOTIDE SEQUENCE [LARGE SCALE GENOMIC DNA]</scope>
    <source>
        <strain evidence="1">DCEP-RM93F</strain>
    </source>
</reference>
<proteinExistence type="predicted"/>